<evidence type="ECO:0000313" key="3">
    <source>
        <dbReference type="EMBL" id="GAA3352500.1"/>
    </source>
</evidence>
<evidence type="ECO:0000256" key="1">
    <source>
        <dbReference type="SAM" id="MobiDB-lite"/>
    </source>
</evidence>
<protein>
    <recommendedName>
        <fullName evidence="5">Secreted protein</fullName>
    </recommendedName>
</protein>
<name>A0ABP6RNP3_9PSEU</name>
<reference evidence="4" key="1">
    <citation type="journal article" date="2019" name="Int. J. Syst. Evol. Microbiol.">
        <title>The Global Catalogue of Microorganisms (GCM) 10K type strain sequencing project: providing services to taxonomists for standard genome sequencing and annotation.</title>
        <authorList>
            <consortium name="The Broad Institute Genomics Platform"/>
            <consortium name="The Broad Institute Genome Sequencing Center for Infectious Disease"/>
            <person name="Wu L."/>
            <person name="Ma J."/>
        </authorList>
    </citation>
    <scope>NUCLEOTIDE SEQUENCE [LARGE SCALE GENOMIC DNA]</scope>
    <source>
        <strain evidence="4">JCM 9687</strain>
    </source>
</reference>
<sequence>MTVTELAGAAVSAAALCVLTVLPGAAHAEAQPISGLLGGPSTTQTSAERTIELPLLGDPTERTGPPPTGPAPSTSGTPATAPVHDEPTAPVTARSERATRRCPAR</sequence>
<gene>
    <name evidence="3" type="ORF">GCM10020366_02410</name>
</gene>
<evidence type="ECO:0008006" key="5">
    <source>
        <dbReference type="Google" id="ProtNLM"/>
    </source>
</evidence>
<dbReference type="EMBL" id="BAAAYK010000004">
    <property type="protein sequence ID" value="GAA3352500.1"/>
    <property type="molecule type" value="Genomic_DNA"/>
</dbReference>
<evidence type="ECO:0000256" key="2">
    <source>
        <dbReference type="SAM" id="SignalP"/>
    </source>
</evidence>
<accession>A0ABP6RNP3</accession>
<evidence type="ECO:0000313" key="4">
    <source>
        <dbReference type="Proteomes" id="UP001500483"/>
    </source>
</evidence>
<dbReference type="RefSeq" id="WP_344923762.1">
    <property type="nucleotide sequence ID" value="NZ_BAAAYK010000004.1"/>
</dbReference>
<comment type="caution">
    <text evidence="3">The sequence shown here is derived from an EMBL/GenBank/DDBJ whole genome shotgun (WGS) entry which is preliminary data.</text>
</comment>
<keyword evidence="2" id="KW-0732">Signal</keyword>
<feature type="region of interest" description="Disordered" evidence="1">
    <location>
        <begin position="31"/>
        <end position="105"/>
    </location>
</feature>
<feature type="compositionally biased region" description="Low complexity" evidence="1">
    <location>
        <begin position="71"/>
        <end position="82"/>
    </location>
</feature>
<dbReference type="Proteomes" id="UP001500483">
    <property type="component" value="Unassembled WGS sequence"/>
</dbReference>
<feature type="signal peptide" evidence="2">
    <location>
        <begin position="1"/>
        <end position="28"/>
    </location>
</feature>
<organism evidence="3 4">
    <name type="scientific">Saccharopolyspora gregorii</name>
    <dbReference type="NCBI Taxonomy" id="33914"/>
    <lineage>
        <taxon>Bacteria</taxon>
        <taxon>Bacillati</taxon>
        <taxon>Actinomycetota</taxon>
        <taxon>Actinomycetes</taxon>
        <taxon>Pseudonocardiales</taxon>
        <taxon>Pseudonocardiaceae</taxon>
        <taxon>Saccharopolyspora</taxon>
    </lineage>
</organism>
<proteinExistence type="predicted"/>
<keyword evidence="4" id="KW-1185">Reference proteome</keyword>
<feature type="chain" id="PRO_5046103356" description="Secreted protein" evidence="2">
    <location>
        <begin position="29"/>
        <end position="105"/>
    </location>
</feature>